<reference evidence="7 8" key="1">
    <citation type="journal article" date="2008" name="Proc. Natl. Acad. Sci. U.S.A.">
        <title>Niche adaptation and genome expansion in the chlorophyll d-producing cyanobacterium Acaryochloris marina.</title>
        <authorList>
            <person name="Swingley W.D."/>
            <person name="Chen M."/>
            <person name="Cheung P.C."/>
            <person name="Conrad A.L."/>
            <person name="Dejesa L.C."/>
            <person name="Hao J."/>
            <person name="Honchak B.M."/>
            <person name="Karbach L.E."/>
            <person name="Kurdoglu A."/>
            <person name="Lahiri S."/>
            <person name="Mastrian S.D."/>
            <person name="Miyashita H."/>
            <person name="Page L."/>
            <person name="Ramakrishna P."/>
            <person name="Satoh S."/>
            <person name="Sattley W.M."/>
            <person name="Shimada Y."/>
            <person name="Taylor H.L."/>
            <person name="Tomo T."/>
            <person name="Tsuchiya T."/>
            <person name="Wang Z.T."/>
            <person name="Raymond J."/>
            <person name="Mimuro M."/>
            <person name="Blankenship R.E."/>
            <person name="Touchman J.W."/>
        </authorList>
    </citation>
    <scope>NUCLEOTIDE SEQUENCE [LARGE SCALE GENOMIC DNA]</scope>
    <source>
        <strain evidence="8">MBIC 11017</strain>
    </source>
</reference>
<evidence type="ECO:0000256" key="5">
    <source>
        <dbReference type="HAMAP-Rule" id="MF_01600"/>
    </source>
</evidence>
<dbReference type="OrthoDB" id="9763654at2"/>
<dbReference type="GO" id="GO:0005576">
    <property type="term" value="C:extracellular region"/>
    <property type="evidence" value="ECO:0007669"/>
    <property type="project" value="TreeGrafter"/>
</dbReference>
<name>B0CFE6_ACAM1</name>
<accession>B0CFE6</accession>
<protein>
    <recommendedName>
        <fullName evidence="5">UPF0182 protein AM1_0789</fullName>
    </recommendedName>
</protein>
<feature type="transmembrane region" description="Helical" evidence="5">
    <location>
        <begin position="156"/>
        <end position="173"/>
    </location>
</feature>
<dbReference type="eggNOG" id="COG1615">
    <property type="taxonomic scope" value="Bacteria"/>
</dbReference>
<dbReference type="STRING" id="329726.AM1_0789"/>
<dbReference type="KEGG" id="amr:AM1_0789"/>
<dbReference type="NCBIfam" id="NF002707">
    <property type="entry name" value="PRK02509.1"/>
    <property type="match status" value="1"/>
</dbReference>
<keyword evidence="2 5" id="KW-0812">Transmembrane</keyword>
<keyword evidence="3 5" id="KW-1133">Transmembrane helix</keyword>
<feature type="transmembrane region" description="Helical" evidence="5">
    <location>
        <begin position="180"/>
        <end position="204"/>
    </location>
</feature>
<dbReference type="GO" id="GO:0005886">
    <property type="term" value="C:plasma membrane"/>
    <property type="evidence" value="ECO:0007669"/>
    <property type="project" value="UniProtKB-SubCell"/>
</dbReference>
<evidence type="ECO:0000256" key="4">
    <source>
        <dbReference type="ARBA" id="ARBA00023136"/>
    </source>
</evidence>
<keyword evidence="4 5" id="KW-0472">Membrane</keyword>
<feature type="transmembrane region" description="Helical" evidence="5">
    <location>
        <begin position="352"/>
        <end position="372"/>
    </location>
</feature>
<dbReference type="InterPro" id="IPR005372">
    <property type="entry name" value="UPF0182"/>
</dbReference>
<feature type="transmembrane region" description="Helical" evidence="5">
    <location>
        <begin position="55"/>
        <end position="74"/>
    </location>
</feature>
<feature type="transmembrane region" description="Helical" evidence="5">
    <location>
        <begin position="95"/>
        <end position="125"/>
    </location>
</feature>
<feature type="transmembrane region" description="Helical" evidence="5">
    <location>
        <begin position="12"/>
        <end position="35"/>
    </location>
</feature>
<dbReference type="PANTHER" id="PTHR39344:SF1">
    <property type="entry name" value="UPF0182 PROTEIN SLL1060"/>
    <property type="match status" value="1"/>
</dbReference>
<feature type="transmembrane region" description="Helical" evidence="5">
    <location>
        <begin position="320"/>
        <end position="340"/>
    </location>
</feature>
<keyword evidence="1 5" id="KW-1003">Cell membrane</keyword>
<evidence type="ECO:0000256" key="6">
    <source>
        <dbReference type="SAM" id="MobiDB-lite"/>
    </source>
</evidence>
<keyword evidence="8" id="KW-1185">Reference proteome</keyword>
<dbReference type="EMBL" id="CP000828">
    <property type="protein sequence ID" value="ABW25833.1"/>
    <property type="molecule type" value="Genomic_DNA"/>
</dbReference>
<proteinExistence type="inferred from homology"/>
<sequence length="979" mass="110667">MSSKVVGWLVKALLLALGVVFGLDLLAHFIAEFAWFKNLGYLSVFQTQLAVRIGLWILALASTGGYLVGNLVLARRWRYHQPVDIDKTEPGTLKLTQLLLVLVGLSLLLASLLTHIGQVIIQFWYPPTEIATSSSQNLQQFTFSATTDLLKHWLQMPWQLLLVAGFTAFLLWHPGFVLGAIALCLSLGLGLVASNHWTTVLAFLHATPFKNIDPLFGHDIGFYVFVLPLWELLRFWLMGVTLTGFISVAFTYLLAGDSLSQGRFPGFSLPQKQHLYGLGGALALSLAWGFWLDRYSLLYSTQGILYGAGYTDVTVDLPTKTILCFGAATIAVVFFGRAVFSRPARRPVKLSWILSFYIGIAVVAGLILPRGVQALVVQPNELAREESYIEKSIQLTRAAFDLDNIETKTFQPKADLTPAKLQANDSTLRNIRLWDTRPLLEANRQLQRIRLYYEFPSADVDRYTLKTSRPANPDKESTTPPSSTEKRQVLVAARELDYGNVPPEAQTWINQRLIYTHGYGFTLSPVNTAESSGLPTYFVKDIGAGNNEGTLQTATSDIAASIPINLPRIYFGELSNTYVMTRTKVQELDYPSGNDNRYNTYDGTGGVAIGSWWRRGLFSLYLRDWQMLFTQNFTPQTEVLYRRQIKERVEELAPFLRFDSNPYLVTANVDVEAFNRTNKPAVPGTLFWVIDAYTVSNHYPYSDPGQESFNYIRNSVKVVVDAYNGSVTFYSVDLNDPILKTWREIFPQMFQSLAAMPPSLRSHTRYPTDLFRAQSQSLLTYHMTDPQVFYNREDQWRVPNEIYGEKSQLVQPYYLTMKLPEADTEEFILLYPFTPVRRNNLIAWLAARSDGENYGKRLLYQFPKRELIFGPEQIEALINQDPVISQRISLWNRQGSRVIQGNLLIIPIEDSLLYVEPLYLEAEENSVPILARVIVVYENKIVMAKTLDQGLAGIFQTNGQDTEAIVRPVDTEELAPPPS</sequence>
<evidence type="ECO:0000256" key="1">
    <source>
        <dbReference type="ARBA" id="ARBA00022475"/>
    </source>
</evidence>
<organism evidence="7 8">
    <name type="scientific">Acaryochloris marina (strain MBIC 11017)</name>
    <dbReference type="NCBI Taxonomy" id="329726"/>
    <lineage>
        <taxon>Bacteria</taxon>
        <taxon>Bacillati</taxon>
        <taxon>Cyanobacteriota</taxon>
        <taxon>Cyanophyceae</taxon>
        <taxon>Acaryochloridales</taxon>
        <taxon>Acaryochloridaceae</taxon>
        <taxon>Acaryochloris</taxon>
    </lineage>
</organism>
<dbReference type="AlphaFoldDB" id="B0CFE6"/>
<evidence type="ECO:0000313" key="7">
    <source>
        <dbReference type="EMBL" id="ABW25833.1"/>
    </source>
</evidence>
<evidence type="ECO:0000256" key="2">
    <source>
        <dbReference type="ARBA" id="ARBA00022692"/>
    </source>
</evidence>
<feature type="region of interest" description="Disordered" evidence="6">
    <location>
        <begin position="464"/>
        <end position="486"/>
    </location>
</feature>
<dbReference type="Proteomes" id="UP000000268">
    <property type="component" value="Chromosome"/>
</dbReference>
<evidence type="ECO:0000256" key="3">
    <source>
        <dbReference type="ARBA" id="ARBA00022989"/>
    </source>
</evidence>
<dbReference type="Pfam" id="PF03699">
    <property type="entry name" value="UPF0182"/>
    <property type="match status" value="1"/>
</dbReference>
<comment type="similarity">
    <text evidence="5">Belongs to the UPF0182 family.</text>
</comment>
<comment type="subcellular location">
    <subcellularLocation>
        <location evidence="5">Cell membrane</location>
        <topology evidence="5">Multi-pass membrane protein</topology>
    </subcellularLocation>
</comment>
<dbReference type="HOGENOM" id="CLU_007733_0_0_3"/>
<evidence type="ECO:0000313" key="8">
    <source>
        <dbReference type="Proteomes" id="UP000000268"/>
    </source>
</evidence>
<feature type="transmembrane region" description="Helical" evidence="5">
    <location>
        <begin position="275"/>
        <end position="292"/>
    </location>
</feature>
<dbReference type="HAMAP" id="MF_01600">
    <property type="entry name" value="UPF0182"/>
    <property type="match status" value="1"/>
</dbReference>
<dbReference type="PANTHER" id="PTHR39344">
    <property type="entry name" value="UPF0182 PROTEIN SLL1060"/>
    <property type="match status" value="1"/>
</dbReference>
<feature type="transmembrane region" description="Helical" evidence="5">
    <location>
        <begin position="235"/>
        <end position="255"/>
    </location>
</feature>
<gene>
    <name evidence="7" type="ordered locus">AM1_0789</name>
</gene>
<dbReference type="RefSeq" id="WP_012161416.1">
    <property type="nucleotide sequence ID" value="NC_009925.1"/>
</dbReference>